<evidence type="ECO:0000256" key="2">
    <source>
        <dbReference type="ARBA" id="ARBA00023015"/>
    </source>
</evidence>
<evidence type="ECO:0000256" key="4">
    <source>
        <dbReference type="ARBA" id="ARBA00023242"/>
    </source>
</evidence>
<sequence length="142" mass="15731">MASRDAAVGQTSGADVRNSLYKRFDDRVNNIVTSLQNIVDAASIEDKATNAVGEYQTDVEASHIAQSFEDILRLISEVEIAAITQDTMASMQELEKNILPLYQNIYISTDQALKSLKLSVDTMLAELEKHYYTSQCSIPIVP</sequence>
<dbReference type="GO" id="GO:0003712">
    <property type="term" value="F:transcription coregulator activity"/>
    <property type="evidence" value="ECO:0007669"/>
    <property type="project" value="InterPro"/>
</dbReference>
<gene>
    <name evidence="5" type="ORF">NDN08_003337</name>
</gene>
<dbReference type="EMBL" id="JAMWBK010000003">
    <property type="protein sequence ID" value="KAJ8906853.1"/>
    <property type="molecule type" value="Genomic_DNA"/>
</dbReference>
<dbReference type="GO" id="GO:0016592">
    <property type="term" value="C:mediator complex"/>
    <property type="evidence" value="ECO:0007669"/>
    <property type="project" value="InterPro"/>
</dbReference>
<dbReference type="PANTHER" id="PTHR12434:SF6">
    <property type="entry name" value="MEDIATOR OF RNA POLYMERASE II TRANSCRIPTION SUBUNIT 22"/>
    <property type="match status" value="1"/>
</dbReference>
<dbReference type="PANTHER" id="PTHR12434">
    <property type="entry name" value="MEDIATOR OF RNA POLYMERASE II TRANSCRIPTION SUBUNIT 22"/>
    <property type="match status" value="1"/>
</dbReference>
<evidence type="ECO:0008006" key="7">
    <source>
        <dbReference type="Google" id="ProtNLM"/>
    </source>
</evidence>
<dbReference type="GO" id="GO:0006357">
    <property type="term" value="P:regulation of transcription by RNA polymerase II"/>
    <property type="evidence" value="ECO:0007669"/>
    <property type="project" value="InterPro"/>
</dbReference>
<keyword evidence="3" id="KW-0804">Transcription</keyword>
<reference evidence="5 6" key="1">
    <citation type="journal article" date="2023" name="Nat. Commun.">
        <title>Origin of minicircular mitochondrial genomes in red algae.</title>
        <authorList>
            <person name="Lee Y."/>
            <person name="Cho C.H."/>
            <person name="Lee Y.M."/>
            <person name="Park S.I."/>
            <person name="Yang J.H."/>
            <person name="West J.A."/>
            <person name="Bhattacharya D."/>
            <person name="Yoon H.S."/>
        </authorList>
    </citation>
    <scope>NUCLEOTIDE SEQUENCE [LARGE SCALE GENOMIC DNA]</scope>
    <source>
        <strain evidence="5 6">CCMP1338</strain>
        <tissue evidence="5">Whole cell</tissue>
    </source>
</reference>
<proteinExistence type="predicted"/>
<keyword evidence="2" id="KW-0805">Transcription regulation</keyword>
<evidence type="ECO:0000313" key="6">
    <source>
        <dbReference type="Proteomes" id="UP001157974"/>
    </source>
</evidence>
<name>A0AAV8UZ02_9RHOD</name>
<organism evidence="5 6">
    <name type="scientific">Rhodosorus marinus</name>
    <dbReference type="NCBI Taxonomy" id="101924"/>
    <lineage>
        <taxon>Eukaryota</taxon>
        <taxon>Rhodophyta</taxon>
        <taxon>Stylonematophyceae</taxon>
        <taxon>Stylonematales</taxon>
        <taxon>Stylonemataceae</taxon>
        <taxon>Rhodosorus</taxon>
    </lineage>
</organism>
<evidence type="ECO:0000256" key="1">
    <source>
        <dbReference type="ARBA" id="ARBA00004123"/>
    </source>
</evidence>
<evidence type="ECO:0000256" key="3">
    <source>
        <dbReference type="ARBA" id="ARBA00023163"/>
    </source>
</evidence>
<comment type="caution">
    <text evidence="5">The sequence shown here is derived from an EMBL/GenBank/DDBJ whole genome shotgun (WGS) entry which is preliminary data.</text>
</comment>
<accession>A0AAV8UZ02</accession>
<keyword evidence="4" id="KW-0539">Nucleus</keyword>
<comment type="subcellular location">
    <subcellularLocation>
        <location evidence="1">Nucleus</location>
    </subcellularLocation>
</comment>
<keyword evidence="6" id="KW-1185">Reference proteome</keyword>
<dbReference type="Pfam" id="PF06179">
    <property type="entry name" value="Med22"/>
    <property type="match status" value="1"/>
</dbReference>
<dbReference type="Proteomes" id="UP001157974">
    <property type="component" value="Unassembled WGS sequence"/>
</dbReference>
<protein>
    <recommendedName>
        <fullName evidence="7">Mediator of RNA polymerase II transcription subunit 21</fullName>
    </recommendedName>
</protein>
<dbReference type="InterPro" id="IPR009332">
    <property type="entry name" value="Med22"/>
</dbReference>
<dbReference type="AlphaFoldDB" id="A0AAV8UZ02"/>
<evidence type="ECO:0000313" key="5">
    <source>
        <dbReference type="EMBL" id="KAJ8906853.1"/>
    </source>
</evidence>